<keyword evidence="4" id="KW-1185">Reference proteome</keyword>
<sequence length="124" mass="13514">MPPPSSSHPGAPYQSPPNGPYPPQNRPAPRRQGFGADRAALIVHSLADIAAAFLGLWILLYLLDANQANAFVDFVRGLADWLAGWSQDIFVMETEGLRVFFNYGLPALVYLAVGHGAAAWLRRL</sequence>
<feature type="region of interest" description="Disordered" evidence="1">
    <location>
        <begin position="1"/>
        <end position="32"/>
    </location>
</feature>
<accession>A0ABT6S9E3</accession>
<evidence type="ECO:0000256" key="1">
    <source>
        <dbReference type="SAM" id="MobiDB-lite"/>
    </source>
</evidence>
<dbReference type="EMBL" id="JASCIQ010000008">
    <property type="protein sequence ID" value="MDI3404063.1"/>
    <property type="molecule type" value="Genomic_DNA"/>
</dbReference>
<evidence type="ECO:0000313" key="3">
    <source>
        <dbReference type="EMBL" id="MDI3404063.1"/>
    </source>
</evidence>
<evidence type="ECO:0000313" key="4">
    <source>
        <dbReference type="Proteomes" id="UP001223978"/>
    </source>
</evidence>
<keyword evidence="2" id="KW-0812">Transmembrane</keyword>
<keyword evidence="2" id="KW-1133">Transmembrane helix</keyword>
<organism evidence="3 4">
    <name type="scientific">Streptomyces cavernicola</name>
    <dbReference type="NCBI Taxonomy" id="3043613"/>
    <lineage>
        <taxon>Bacteria</taxon>
        <taxon>Bacillati</taxon>
        <taxon>Actinomycetota</taxon>
        <taxon>Actinomycetes</taxon>
        <taxon>Kitasatosporales</taxon>
        <taxon>Streptomycetaceae</taxon>
        <taxon>Streptomyces</taxon>
    </lineage>
</organism>
<protein>
    <submittedName>
        <fullName evidence="3">Uncharacterized protein</fullName>
    </submittedName>
</protein>
<dbReference type="Proteomes" id="UP001223978">
    <property type="component" value="Unassembled WGS sequence"/>
</dbReference>
<feature type="transmembrane region" description="Helical" evidence="2">
    <location>
        <begin position="100"/>
        <end position="121"/>
    </location>
</feature>
<feature type="transmembrane region" description="Helical" evidence="2">
    <location>
        <begin position="39"/>
        <end position="63"/>
    </location>
</feature>
<gene>
    <name evidence="3" type="ORF">QIS96_09540</name>
</gene>
<name>A0ABT6S9E3_9ACTN</name>
<proteinExistence type="predicted"/>
<keyword evidence="2" id="KW-0472">Membrane</keyword>
<feature type="compositionally biased region" description="Pro residues" evidence="1">
    <location>
        <begin position="14"/>
        <end position="26"/>
    </location>
</feature>
<evidence type="ECO:0000256" key="2">
    <source>
        <dbReference type="SAM" id="Phobius"/>
    </source>
</evidence>
<reference evidence="3 4" key="1">
    <citation type="submission" date="2023-05" db="EMBL/GenBank/DDBJ databases">
        <title>Draft genome sequence of Streptomyces sp. B-S-A6 isolated from a cave soil in Thailand.</title>
        <authorList>
            <person name="Chamroensaksri N."/>
            <person name="Muangham S."/>
        </authorList>
    </citation>
    <scope>NUCLEOTIDE SEQUENCE [LARGE SCALE GENOMIC DNA]</scope>
    <source>
        <strain evidence="3 4">B-S-A6</strain>
    </source>
</reference>
<comment type="caution">
    <text evidence="3">The sequence shown here is derived from an EMBL/GenBank/DDBJ whole genome shotgun (WGS) entry which is preliminary data.</text>
</comment>